<evidence type="ECO:0000256" key="1">
    <source>
        <dbReference type="SAM" id="SignalP"/>
    </source>
</evidence>
<reference evidence="6" key="1">
    <citation type="submission" date="2020-12" db="EMBL/GenBank/DDBJ databases">
        <title>Hymenobacter sp.</title>
        <authorList>
            <person name="Kim M.K."/>
        </authorList>
    </citation>
    <scope>NUCLEOTIDE SEQUENCE [LARGE SCALE GENOMIC DNA]</scope>
    <source>
        <strain evidence="6">BT553</strain>
    </source>
</reference>
<feature type="domain" description="Glycosyl-hydrolase 97 catalytic" evidence="2">
    <location>
        <begin position="291"/>
        <end position="470"/>
    </location>
</feature>
<keyword evidence="1" id="KW-0732">Signal</keyword>
<organism evidence="5 6">
    <name type="scientific">Sphingomonas mollis</name>
    <dbReference type="NCBI Taxonomy" id="2795726"/>
    <lineage>
        <taxon>Bacteria</taxon>
        <taxon>Pseudomonadati</taxon>
        <taxon>Pseudomonadota</taxon>
        <taxon>Alphaproteobacteria</taxon>
        <taxon>Sphingomonadales</taxon>
        <taxon>Sphingomonadaceae</taxon>
        <taxon>Sphingomonas</taxon>
    </lineage>
</organism>
<evidence type="ECO:0000259" key="2">
    <source>
        <dbReference type="Pfam" id="PF10566"/>
    </source>
</evidence>
<accession>A0ABS0XK48</accession>
<dbReference type="PANTHER" id="PTHR35803">
    <property type="entry name" value="GLUCAN 1,4-ALPHA-GLUCOSIDASE SUSB-RELATED"/>
    <property type="match status" value="1"/>
</dbReference>
<evidence type="ECO:0000259" key="3">
    <source>
        <dbReference type="Pfam" id="PF14508"/>
    </source>
</evidence>
<sequence>MMHRWAVPALVGSMVSAAPAAAQEWRSIRSPDGRIVVDLAVDKGDAVYRASFKGRPILDRSKLGFRFKDAAPLDTGFRILKAQPLAHDAAWQQPWGERRQMRERYNGLAITLAAVDGRTLGVEFRVFDDGFGFRYTLPGAAGDRLIVGDEATEFHFAHNYRAWSIPAYREKYSEYEYSRSALSAIQTAQTPLTLEGDGIALAVHEAALVDFPSMNLRMPDENSRTLKADLSPWSNGDRARVQGGQATPWRVVMVADDAAHLADSTIVLNLNEPNRLGDVAWAVPQKYIGIFWAMHTGLLTWEPGPRLGATTDRTRQYIDWAAAHGIKGVLVEGWNVGWDVPEWWKNGHSRFVLDRAQPAFDMPVVSAYAKAKGVNLIGHHETGGQVKDYLAQLEPALDYYDRYGVRSIKLGYVGTKLDLTEWPDGQYAVEAFQKVVEASARHRIAIFPHEPVKDTGLRRTWPNLMSREGARGQEYNGGSPDTGNAPDHTTILPFTRLLSGPFDYTPGVFHFDYRATRPNNRVPSTLANQLALYVVLYSPVQMAVDLPEHYDEHPGAFRFIRDVPTDWEQSRTLQGRIGDYAVVARQDRAGPDWYLGAITNGEARTLKVPLDFLTKGRRYEAQIYADGPGADWRTAPERIAISSRTVTDVDMLDLVLAPGGGQAIRFRALD</sequence>
<keyword evidence="5" id="KW-0378">Hydrolase</keyword>
<dbReference type="InterPro" id="IPR052720">
    <property type="entry name" value="Glycosyl_hydrolase_97"/>
</dbReference>
<feature type="chain" id="PRO_5046776922" evidence="1">
    <location>
        <begin position="23"/>
        <end position="670"/>
    </location>
</feature>
<comment type="caution">
    <text evidence="5">The sequence shown here is derived from an EMBL/GenBank/DDBJ whole genome shotgun (WGS) entry which is preliminary data.</text>
</comment>
<dbReference type="Gene3D" id="2.70.98.10">
    <property type="match status" value="1"/>
</dbReference>
<dbReference type="PANTHER" id="PTHR35803:SF1">
    <property type="entry name" value="GLUCAN 1,4-ALPHA-GLUCOSIDASE SUSB"/>
    <property type="match status" value="1"/>
</dbReference>
<dbReference type="Pfam" id="PF10566">
    <property type="entry name" value="Glyco_hydro_97"/>
    <property type="match status" value="1"/>
</dbReference>
<feature type="signal peptide" evidence="1">
    <location>
        <begin position="1"/>
        <end position="22"/>
    </location>
</feature>
<dbReference type="Proteomes" id="UP000640426">
    <property type="component" value="Unassembled WGS sequence"/>
</dbReference>
<gene>
    <name evidence="5" type="ORF">JAO74_01250</name>
</gene>
<keyword evidence="6" id="KW-1185">Reference proteome</keyword>
<evidence type="ECO:0000313" key="5">
    <source>
        <dbReference type="EMBL" id="MBJ6120409.1"/>
    </source>
</evidence>
<feature type="domain" description="Glycosyl-hydrolase 97 C-terminal oligomerisation" evidence="4">
    <location>
        <begin position="566"/>
        <end position="666"/>
    </location>
</feature>
<dbReference type="Pfam" id="PF14508">
    <property type="entry name" value="GH97_N"/>
    <property type="match status" value="1"/>
</dbReference>
<dbReference type="InterPro" id="IPR014718">
    <property type="entry name" value="GH-type_carb-bd"/>
</dbReference>
<dbReference type="SUPFAM" id="SSF51445">
    <property type="entry name" value="(Trans)glycosidases"/>
    <property type="match status" value="1"/>
</dbReference>
<evidence type="ECO:0000259" key="4">
    <source>
        <dbReference type="Pfam" id="PF14509"/>
    </source>
</evidence>
<name>A0ABS0XK48_9SPHN</name>
<dbReference type="EMBL" id="JAELXS010000001">
    <property type="protein sequence ID" value="MBJ6120409.1"/>
    <property type="molecule type" value="Genomic_DNA"/>
</dbReference>
<protein>
    <submittedName>
        <fullName evidence="5">Glycoside hydrolase family 97 protein</fullName>
    </submittedName>
</protein>
<dbReference type="InterPro" id="IPR019563">
    <property type="entry name" value="GH97_catalytic"/>
</dbReference>
<dbReference type="InterPro" id="IPR013785">
    <property type="entry name" value="Aldolase_TIM"/>
</dbReference>
<dbReference type="GO" id="GO:0016787">
    <property type="term" value="F:hydrolase activity"/>
    <property type="evidence" value="ECO:0007669"/>
    <property type="project" value="UniProtKB-KW"/>
</dbReference>
<dbReference type="InterPro" id="IPR029486">
    <property type="entry name" value="GH97_N"/>
</dbReference>
<dbReference type="InterPro" id="IPR029483">
    <property type="entry name" value="GH97_C"/>
</dbReference>
<evidence type="ECO:0000313" key="6">
    <source>
        <dbReference type="Proteomes" id="UP000640426"/>
    </source>
</evidence>
<dbReference type="Pfam" id="PF14509">
    <property type="entry name" value="GH97_C"/>
    <property type="match status" value="1"/>
</dbReference>
<feature type="domain" description="Glycosyl-hydrolase 97 N-terminal" evidence="3">
    <location>
        <begin position="28"/>
        <end position="273"/>
    </location>
</feature>
<dbReference type="Gene3D" id="3.20.20.70">
    <property type="entry name" value="Aldolase class I"/>
    <property type="match status" value="1"/>
</dbReference>
<dbReference type="InterPro" id="IPR017853">
    <property type="entry name" value="GH"/>
</dbReference>
<proteinExistence type="predicted"/>